<dbReference type="Proteomes" id="UP001595960">
    <property type="component" value="Unassembled WGS sequence"/>
</dbReference>
<keyword evidence="1" id="KW-1133">Transmembrane helix</keyword>
<dbReference type="InterPro" id="IPR006976">
    <property type="entry name" value="VanZ-like"/>
</dbReference>
<keyword evidence="1" id="KW-0472">Membrane</keyword>
<gene>
    <name evidence="3" type="ORF">ACFPER_02540</name>
</gene>
<dbReference type="RefSeq" id="WP_204395690.1">
    <property type="nucleotide sequence ID" value="NZ_JAFBBW010000001.1"/>
</dbReference>
<name>A0ABV9R234_9MICO</name>
<evidence type="ECO:0000256" key="1">
    <source>
        <dbReference type="SAM" id="Phobius"/>
    </source>
</evidence>
<organism evidence="3 4">
    <name type="scientific">Agromyces aurantiacus</name>
    <dbReference type="NCBI Taxonomy" id="165814"/>
    <lineage>
        <taxon>Bacteria</taxon>
        <taxon>Bacillati</taxon>
        <taxon>Actinomycetota</taxon>
        <taxon>Actinomycetes</taxon>
        <taxon>Micrococcales</taxon>
        <taxon>Microbacteriaceae</taxon>
        <taxon>Agromyces</taxon>
    </lineage>
</organism>
<feature type="domain" description="VanZ-like" evidence="2">
    <location>
        <begin position="15"/>
        <end position="132"/>
    </location>
</feature>
<feature type="transmembrane region" description="Helical" evidence="1">
    <location>
        <begin position="116"/>
        <end position="133"/>
    </location>
</feature>
<accession>A0ABV9R234</accession>
<comment type="caution">
    <text evidence="3">The sequence shown here is derived from an EMBL/GenBank/DDBJ whole genome shotgun (WGS) entry which is preliminary data.</text>
</comment>
<reference evidence="4" key="1">
    <citation type="journal article" date="2019" name="Int. J. Syst. Evol. Microbiol.">
        <title>The Global Catalogue of Microorganisms (GCM) 10K type strain sequencing project: providing services to taxonomists for standard genome sequencing and annotation.</title>
        <authorList>
            <consortium name="The Broad Institute Genomics Platform"/>
            <consortium name="The Broad Institute Genome Sequencing Center for Infectious Disease"/>
            <person name="Wu L."/>
            <person name="Ma J."/>
        </authorList>
    </citation>
    <scope>NUCLEOTIDE SEQUENCE [LARGE SCALE GENOMIC DNA]</scope>
    <source>
        <strain evidence="4">CGMCC 1.12192</strain>
    </source>
</reference>
<protein>
    <submittedName>
        <fullName evidence="3">VanZ family protein</fullName>
    </submittedName>
</protein>
<dbReference type="EMBL" id="JBHSJC010000001">
    <property type="protein sequence ID" value="MFC4827649.1"/>
    <property type="molecule type" value="Genomic_DNA"/>
</dbReference>
<keyword evidence="1" id="KW-0812">Transmembrane</keyword>
<evidence type="ECO:0000313" key="3">
    <source>
        <dbReference type="EMBL" id="MFC4827649.1"/>
    </source>
</evidence>
<dbReference type="Pfam" id="PF04892">
    <property type="entry name" value="VanZ"/>
    <property type="match status" value="1"/>
</dbReference>
<evidence type="ECO:0000313" key="4">
    <source>
        <dbReference type="Proteomes" id="UP001595960"/>
    </source>
</evidence>
<sequence>MKRMRPSRRALVFLVLYLALVLWATLGPVPWSGHGYQSPNGVLDWQNWLEPETWTIGLESEMFLNVVMFVPIGALLAFALRGMPAWVPVAAAFGTSLAIELAQIPMADRISDPRDLAANAGGALIGIVIARIADGLRMAFARPAAPQERAATERRLTTTAR</sequence>
<evidence type="ECO:0000259" key="2">
    <source>
        <dbReference type="Pfam" id="PF04892"/>
    </source>
</evidence>
<keyword evidence="4" id="KW-1185">Reference proteome</keyword>
<feature type="transmembrane region" description="Helical" evidence="1">
    <location>
        <begin position="85"/>
        <end position="104"/>
    </location>
</feature>
<feature type="transmembrane region" description="Helical" evidence="1">
    <location>
        <begin position="62"/>
        <end position="80"/>
    </location>
</feature>
<proteinExistence type="predicted"/>